<keyword evidence="3" id="KW-0328">Glycosyltransferase</keyword>
<evidence type="ECO:0000256" key="4">
    <source>
        <dbReference type="ARBA" id="ARBA00022679"/>
    </source>
</evidence>
<dbReference type="EMBL" id="NFJD01000002">
    <property type="protein sequence ID" value="OUO56964.1"/>
    <property type="molecule type" value="Genomic_DNA"/>
</dbReference>
<evidence type="ECO:0000313" key="10">
    <source>
        <dbReference type="Proteomes" id="UP000196368"/>
    </source>
</evidence>
<reference evidence="10" key="1">
    <citation type="submission" date="2017-04" db="EMBL/GenBank/DDBJ databases">
        <title>Function of individual gut microbiota members based on whole genome sequencing of pure cultures obtained from chicken caecum.</title>
        <authorList>
            <person name="Medvecky M."/>
            <person name="Cejkova D."/>
            <person name="Polansky O."/>
            <person name="Karasova D."/>
            <person name="Kubasova T."/>
            <person name="Cizek A."/>
            <person name="Rychlik I."/>
        </authorList>
    </citation>
    <scope>NUCLEOTIDE SEQUENCE [LARGE SCALE GENOMIC DNA]</scope>
    <source>
        <strain evidence="10">An273</strain>
    </source>
</reference>
<dbReference type="GO" id="GO:0005886">
    <property type="term" value="C:plasma membrane"/>
    <property type="evidence" value="ECO:0007669"/>
    <property type="project" value="UniProtKB-SubCell"/>
</dbReference>
<sequence>MSISKIYSFLTRNKVLRFILTGCIFVAIVAAVICRFSLFSMSFEYDELFTAVTSDPVLSLGWIWSNWLVPDVHPPLHNVLLWVYNHWMPYGPEFWLRLPSVILGVGALACGWWLFPRRFGKTARLIFVSLLACHQYMILYSQHARAYALMLFLSVLLTFWFLDISRRIWHGKRIAASLWAKYALAALFLSWSHYFGTLLVGIFYILLFLQAWRYKQKLKPFIVLPVITGLLFLPWIIPNFLAQLQIHRFEENNWWANQDASWYMVKSSLRFFVFSRTGIAAFAVLVAGGAVGQILQRVRGRLCPFARERLLLLTAVLAVAAVTSLISFKMFLFIGRYFTPILPALFLWVALITARVVRKNNLFRAVLLVLLVAEVWTFTIQRKALLNPTMLPARLVSQFYYDFFRGREVMVLAVEAFPPRAMPAMYGYYIHKVYGVKADVTELVHLNPQERERVLARNKDAFVFMPNCEEGKLRKVADQWNKHLNIYGNLGSVCLLFITDQPETPPAGPKPIAAVK</sequence>
<accession>A0A1Y4DCS0</accession>
<evidence type="ECO:0000256" key="8">
    <source>
        <dbReference type="SAM" id="Phobius"/>
    </source>
</evidence>
<feature type="transmembrane region" description="Helical" evidence="8">
    <location>
        <begin position="361"/>
        <end position="380"/>
    </location>
</feature>
<comment type="subcellular location">
    <subcellularLocation>
        <location evidence="1">Cell membrane</location>
        <topology evidence="1">Multi-pass membrane protein</topology>
    </subcellularLocation>
</comment>
<keyword evidence="2" id="KW-1003">Cell membrane</keyword>
<feature type="transmembrane region" description="Helical" evidence="8">
    <location>
        <begin position="310"/>
        <end position="331"/>
    </location>
</feature>
<gene>
    <name evidence="9" type="ORF">B5F75_03715</name>
</gene>
<feature type="transmembrane region" description="Helical" evidence="8">
    <location>
        <begin position="271"/>
        <end position="290"/>
    </location>
</feature>
<name>A0A1Y4DCS0_9BACT</name>
<keyword evidence="10" id="KW-1185">Reference proteome</keyword>
<dbReference type="GO" id="GO:0016763">
    <property type="term" value="F:pentosyltransferase activity"/>
    <property type="evidence" value="ECO:0007669"/>
    <property type="project" value="TreeGrafter"/>
</dbReference>
<keyword evidence="4" id="KW-0808">Transferase</keyword>
<feature type="transmembrane region" description="Helical" evidence="8">
    <location>
        <begin position="94"/>
        <end position="115"/>
    </location>
</feature>
<dbReference type="OrthoDB" id="139918at2"/>
<organism evidence="9 10">
    <name type="scientific">Candidatus Avelusimicrobium gallicola</name>
    <dbReference type="NCBI Taxonomy" id="2562704"/>
    <lineage>
        <taxon>Bacteria</taxon>
        <taxon>Pseudomonadati</taxon>
        <taxon>Elusimicrobiota</taxon>
        <taxon>Elusimicrobia</taxon>
        <taxon>Elusimicrobiales</taxon>
        <taxon>Elusimicrobiaceae</taxon>
        <taxon>Candidatus Avelusimicrobium</taxon>
    </lineage>
</organism>
<dbReference type="PANTHER" id="PTHR33908">
    <property type="entry name" value="MANNOSYLTRANSFERASE YKCB-RELATED"/>
    <property type="match status" value="1"/>
</dbReference>
<feature type="transmembrane region" description="Helical" evidence="8">
    <location>
        <begin position="197"/>
        <end position="214"/>
    </location>
</feature>
<feature type="transmembrane region" description="Helical" evidence="8">
    <location>
        <begin position="221"/>
        <end position="241"/>
    </location>
</feature>
<dbReference type="RefSeq" id="WP_087288075.1">
    <property type="nucleotide sequence ID" value="NZ_NFJD01000002.1"/>
</dbReference>
<dbReference type="AlphaFoldDB" id="A0A1Y4DCS0"/>
<dbReference type="PANTHER" id="PTHR33908:SF11">
    <property type="entry name" value="MEMBRANE PROTEIN"/>
    <property type="match status" value="1"/>
</dbReference>
<evidence type="ECO:0000313" key="9">
    <source>
        <dbReference type="EMBL" id="OUO56964.1"/>
    </source>
</evidence>
<feature type="transmembrane region" description="Helical" evidence="8">
    <location>
        <begin position="337"/>
        <end position="354"/>
    </location>
</feature>
<protein>
    <recommendedName>
        <fullName evidence="11">Glycosyltransferase RgtA/B/C/D-like domain-containing protein</fullName>
    </recommendedName>
</protein>
<evidence type="ECO:0008006" key="11">
    <source>
        <dbReference type="Google" id="ProtNLM"/>
    </source>
</evidence>
<dbReference type="Proteomes" id="UP000196368">
    <property type="component" value="Unassembled WGS sequence"/>
</dbReference>
<keyword evidence="6 8" id="KW-1133">Transmembrane helix</keyword>
<evidence type="ECO:0000256" key="5">
    <source>
        <dbReference type="ARBA" id="ARBA00022692"/>
    </source>
</evidence>
<comment type="caution">
    <text evidence="9">The sequence shown here is derived from an EMBL/GenBank/DDBJ whole genome shotgun (WGS) entry which is preliminary data.</text>
</comment>
<feature type="transmembrane region" description="Helical" evidence="8">
    <location>
        <begin position="15"/>
        <end position="38"/>
    </location>
</feature>
<evidence type="ECO:0000256" key="2">
    <source>
        <dbReference type="ARBA" id="ARBA00022475"/>
    </source>
</evidence>
<evidence type="ECO:0000256" key="3">
    <source>
        <dbReference type="ARBA" id="ARBA00022676"/>
    </source>
</evidence>
<proteinExistence type="predicted"/>
<dbReference type="GO" id="GO:0009103">
    <property type="term" value="P:lipopolysaccharide biosynthetic process"/>
    <property type="evidence" value="ECO:0007669"/>
    <property type="project" value="UniProtKB-ARBA"/>
</dbReference>
<evidence type="ECO:0000256" key="1">
    <source>
        <dbReference type="ARBA" id="ARBA00004651"/>
    </source>
</evidence>
<keyword evidence="5 8" id="KW-0812">Transmembrane</keyword>
<feature type="transmembrane region" description="Helical" evidence="8">
    <location>
        <begin position="146"/>
        <end position="162"/>
    </location>
</feature>
<keyword evidence="7 8" id="KW-0472">Membrane</keyword>
<evidence type="ECO:0000256" key="7">
    <source>
        <dbReference type="ARBA" id="ARBA00023136"/>
    </source>
</evidence>
<evidence type="ECO:0000256" key="6">
    <source>
        <dbReference type="ARBA" id="ARBA00022989"/>
    </source>
</evidence>
<dbReference type="InterPro" id="IPR050297">
    <property type="entry name" value="LipidA_mod_glycosyltrf_83"/>
</dbReference>